<dbReference type="RefSeq" id="WP_188904386.1">
    <property type="nucleotide sequence ID" value="NZ_BMKS01000033.1"/>
</dbReference>
<dbReference type="Proteomes" id="UP000597507">
    <property type="component" value="Unassembled WGS sequence"/>
</dbReference>
<protein>
    <submittedName>
        <fullName evidence="3">Uncharacterized protein</fullName>
    </submittedName>
</protein>
<name>A0A8J3ED62_9PROT</name>
<organism evidence="3 4">
    <name type="scientific">Caldovatus sediminis</name>
    <dbReference type="NCBI Taxonomy" id="2041189"/>
    <lineage>
        <taxon>Bacteria</taxon>
        <taxon>Pseudomonadati</taxon>
        <taxon>Pseudomonadota</taxon>
        <taxon>Alphaproteobacteria</taxon>
        <taxon>Acetobacterales</taxon>
        <taxon>Roseomonadaceae</taxon>
        <taxon>Caldovatus</taxon>
    </lineage>
</organism>
<feature type="chain" id="PRO_5035224661" evidence="2">
    <location>
        <begin position="24"/>
        <end position="180"/>
    </location>
</feature>
<keyword evidence="2" id="KW-0732">Signal</keyword>
<dbReference type="AlphaFoldDB" id="A0A8J3ED62"/>
<evidence type="ECO:0000313" key="4">
    <source>
        <dbReference type="Proteomes" id="UP000597507"/>
    </source>
</evidence>
<feature type="signal peptide" evidence="2">
    <location>
        <begin position="1"/>
        <end position="23"/>
    </location>
</feature>
<feature type="compositionally biased region" description="Low complexity" evidence="1">
    <location>
        <begin position="159"/>
        <end position="180"/>
    </location>
</feature>
<evidence type="ECO:0000256" key="1">
    <source>
        <dbReference type="SAM" id="MobiDB-lite"/>
    </source>
</evidence>
<evidence type="ECO:0000256" key="2">
    <source>
        <dbReference type="SAM" id="SignalP"/>
    </source>
</evidence>
<feature type="region of interest" description="Disordered" evidence="1">
    <location>
        <begin position="152"/>
        <end position="180"/>
    </location>
</feature>
<gene>
    <name evidence="3" type="ORF">GCM10010964_44760</name>
</gene>
<accession>A0A8J3ED62</accession>
<dbReference type="EMBL" id="BMKS01000033">
    <property type="protein sequence ID" value="GGG52695.1"/>
    <property type="molecule type" value="Genomic_DNA"/>
</dbReference>
<reference evidence="3 4" key="1">
    <citation type="journal article" date="2014" name="Int. J. Syst. Evol. Microbiol.">
        <title>Complete genome sequence of Corynebacterium casei LMG S-19264T (=DSM 44701T), isolated from a smear-ripened cheese.</title>
        <authorList>
            <consortium name="US DOE Joint Genome Institute (JGI-PGF)"/>
            <person name="Walter F."/>
            <person name="Albersmeier A."/>
            <person name="Kalinowski J."/>
            <person name="Ruckert C."/>
        </authorList>
    </citation>
    <scope>NUCLEOTIDE SEQUENCE [LARGE SCALE GENOMIC DNA]</scope>
    <source>
        <strain evidence="3 4">CGMCC 1.16330</strain>
    </source>
</reference>
<proteinExistence type="predicted"/>
<evidence type="ECO:0000313" key="3">
    <source>
        <dbReference type="EMBL" id="GGG52695.1"/>
    </source>
</evidence>
<sequence length="180" mass="19806">MLSFRSILAGLGALAVASSPALAAPGPGCLQPPELSALELRALQSRLMVGAVGCRQEEAYNAFVRRFQRELGSAYHQAEGHFRRVHGSQGRARFNQFDTQLALTQEEERIRQGSFFCRDTQVYFREAMALDAGQLARFGAERNVLLPYRAETCSESETRPSGSRPARAARTTSAASAQRR</sequence>
<comment type="caution">
    <text evidence="3">The sequence shown here is derived from an EMBL/GenBank/DDBJ whole genome shotgun (WGS) entry which is preliminary data.</text>
</comment>
<keyword evidence="4" id="KW-1185">Reference proteome</keyword>